<dbReference type="GO" id="GO:1990904">
    <property type="term" value="C:ribonucleoprotein complex"/>
    <property type="evidence" value="ECO:0007669"/>
    <property type="project" value="UniProtKB-KW"/>
</dbReference>
<evidence type="ECO:0000256" key="7">
    <source>
        <dbReference type="RuleBase" id="RU003905"/>
    </source>
</evidence>
<dbReference type="FunFam" id="2.40.30.10:FF:000065">
    <property type="entry name" value="50S ribosomal protein L3, chloroplastic"/>
    <property type="match status" value="1"/>
</dbReference>
<evidence type="ECO:0000256" key="5">
    <source>
        <dbReference type="ARBA" id="ARBA00023274"/>
    </source>
</evidence>
<dbReference type="EMBL" id="LGRX02007804">
    <property type="protein sequence ID" value="KAK3274303.1"/>
    <property type="molecule type" value="Genomic_DNA"/>
</dbReference>
<evidence type="ECO:0000256" key="2">
    <source>
        <dbReference type="ARBA" id="ARBA00022730"/>
    </source>
</evidence>
<dbReference type="FunFam" id="3.30.160.810:FF:000001">
    <property type="entry name" value="50S ribosomal protein L3"/>
    <property type="match status" value="1"/>
</dbReference>
<sequence>MAAFTSTARVCTNVNISTARENKSSSMSLRAVAPKATAMPSFSGLKISGSSESFLGSGISRPSTAYRAQAAHNFGATAGMEAGVGIYGDKAGMTQIFTEDGKALAVTVISLADGNVVTQVKTPETDGYTAVQVGYRGSRESKMTQPELGHLAKSGSPPLRHLGEFRVKSAEGFESGKQLQLEEMFSAGDLVDIQGTSIGKGFQGGIKRHGFKRGLMTHGSKSHREHGSTGPGTTPGRIYPGSKQAGQMGNKTITVRKLEVVRVDAENRCMLVKGSVPGKPGNMLRITPAKIVGKNV</sequence>
<gene>
    <name evidence="9" type="ORF">CYMTET_17510</name>
</gene>
<evidence type="ECO:0000256" key="4">
    <source>
        <dbReference type="ARBA" id="ARBA00022980"/>
    </source>
</evidence>
<evidence type="ECO:0000256" key="3">
    <source>
        <dbReference type="ARBA" id="ARBA00022884"/>
    </source>
</evidence>
<dbReference type="InterPro" id="IPR009000">
    <property type="entry name" value="Transl_B-barrel_sf"/>
</dbReference>
<keyword evidence="3" id="KW-0694">RNA-binding</keyword>
<feature type="region of interest" description="Disordered" evidence="8">
    <location>
        <begin position="217"/>
        <end position="247"/>
    </location>
</feature>
<dbReference type="GO" id="GO:0005840">
    <property type="term" value="C:ribosome"/>
    <property type="evidence" value="ECO:0007669"/>
    <property type="project" value="UniProtKB-KW"/>
</dbReference>
<dbReference type="NCBIfam" id="TIGR03625">
    <property type="entry name" value="L3_bact"/>
    <property type="match status" value="1"/>
</dbReference>
<evidence type="ECO:0000256" key="8">
    <source>
        <dbReference type="SAM" id="MobiDB-lite"/>
    </source>
</evidence>
<dbReference type="GO" id="GO:0006412">
    <property type="term" value="P:translation"/>
    <property type="evidence" value="ECO:0007669"/>
    <property type="project" value="InterPro"/>
</dbReference>
<name>A0AAE0GA67_9CHLO</name>
<dbReference type="GO" id="GO:0003735">
    <property type="term" value="F:structural constituent of ribosome"/>
    <property type="evidence" value="ECO:0007669"/>
    <property type="project" value="InterPro"/>
</dbReference>
<reference evidence="9 10" key="1">
    <citation type="journal article" date="2015" name="Genome Biol. Evol.">
        <title>Comparative Genomics of a Bacterivorous Green Alga Reveals Evolutionary Causalities and Consequences of Phago-Mixotrophic Mode of Nutrition.</title>
        <authorList>
            <person name="Burns J.A."/>
            <person name="Paasch A."/>
            <person name="Narechania A."/>
            <person name="Kim E."/>
        </authorList>
    </citation>
    <scope>NUCLEOTIDE SEQUENCE [LARGE SCALE GENOMIC DNA]</scope>
    <source>
        <strain evidence="9 10">PLY_AMNH</strain>
    </source>
</reference>
<dbReference type="HAMAP" id="MF_01325_B">
    <property type="entry name" value="Ribosomal_uL3_B"/>
    <property type="match status" value="1"/>
</dbReference>
<comment type="caution">
    <text evidence="9">The sequence shown here is derived from an EMBL/GenBank/DDBJ whole genome shotgun (WGS) entry which is preliminary data.</text>
</comment>
<feature type="region of interest" description="Disordered" evidence="8">
    <location>
        <begin position="141"/>
        <end position="160"/>
    </location>
</feature>
<proteinExistence type="inferred from homology"/>
<dbReference type="InterPro" id="IPR000597">
    <property type="entry name" value="Ribosomal_uL3"/>
</dbReference>
<keyword evidence="4 7" id="KW-0689">Ribosomal protein</keyword>
<evidence type="ECO:0000313" key="10">
    <source>
        <dbReference type="Proteomes" id="UP001190700"/>
    </source>
</evidence>
<keyword evidence="2" id="KW-0699">rRNA-binding</keyword>
<dbReference type="PANTHER" id="PTHR11229">
    <property type="entry name" value="50S RIBOSOMAL PROTEIN L3"/>
    <property type="match status" value="1"/>
</dbReference>
<dbReference type="InterPro" id="IPR019927">
    <property type="entry name" value="Ribosomal_uL3_bac/org-type"/>
</dbReference>
<dbReference type="Gene3D" id="2.40.30.10">
    <property type="entry name" value="Translation factors"/>
    <property type="match status" value="1"/>
</dbReference>
<dbReference type="PANTHER" id="PTHR11229:SF16">
    <property type="entry name" value="LARGE RIBOSOMAL SUBUNIT PROTEIN UL3C"/>
    <property type="match status" value="1"/>
</dbReference>
<accession>A0AAE0GA67</accession>
<dbReference type="Proteomes" id="UP001190700">
    <property type="component" value="Unassembled WGS sequence"/>
</dbReference>
<dbReference type="Gene3D" id="3.30.160.810">
    <property type="match status" value="1"/>
</dbReference>
<dbReference type="GO" id="GO:0019843">
    <property type="term" value="F:rRNA binding"/>
    <property type="evidence" value="ECO:0007669"/>
    <property type="project" value="UniProtKB-KW"/>
</dbReference>
<keyword evidence="10" id="KW-1185">Reference proteome</keyword>
<dbReference type="AlphaFoldDB" id="A0AAE0GA67"/>
<dbReference type="InterPro" id="IPR019926">
    <property type="entry name" value="Ribosomal_uL3_CS"/>
</dbReference>
<organism evidence="9 10">
    <name type="scientific">Cymbomonas tetramitiformis</name>
    <dbReference type="NCBI Taxonomy" id="36881"/>
    <lineage>
        <taxon>Eukaryota</taxon>
        <taxon>Viridiplantae</taxon>
        <taxon>Chlorophyta</taxon>
        <taxon>Pyramimonadophyceae</taxon>
        <taxon>Pyramimonadales</taxon>
        <taxon>Pyramimonadaceae</taxon>
        <taxon>Cymbomonas</taxon>
    </lineage>
</organism>
<keyword evidence="5 7" id="KW-0687">Ribonucleoprotein</keyword>
<dbReference type="SUPFAM" id="SSF50447">
    <property type="entry name" value="Translation proteins"/>
    <property type="match status" value="1"/>
</dbReference>
<evidence type="ECO:0000256" key="6">
    <source>
        <dbReference type="ARBA" id="ARBA00035213"/>
    </source>
</evidence>
<dbReference type="Pfam" id="PF00297">
    <property type="entry name" value="Ribosomal_L3"/>
    <property type="match status" value="1"/>
</dbReference>
<evidence type="ECO:0000313" key="9">
    <source>
        <dbReference type="EMBL" id="KAK3274303.1"/>
    </source>
</evidence>
<protein>
    <recommendedName>
        <fullName evidence="6">Large ribosomal subunit protein uL3c</fullName>
    </recommendedName>
</protein>
<dbReference type="PROSITE" id="PS00474">
    <property type="entry name" value="RIBOSOMAL_L3"/>
    <property type="match status" value="1"/>
</dbReference>
<evidence type="ECO:0000256" key="1">
    <source>
        <dbReference type="ARBA" id="ARBA00006540"/>
    </source>
</evidence>
<comment type="similarity">
    <text evidence="1 7">Belongs to the universal ribosomal protein uL3 family.</text>
</comment>